<gene>
    <name evidence="3" type="ORF">ACFF45_32570</name>
</gene>
<dbReference type="Proteomes" id="UP001589709">
    <property type="component" value="Unassembled WGS sequence"/>
</dbReference>
<dbReference type="PANTHER" id="PTHR10742:SF342">
    <property type="entry name" value="AMINE OXIDASE"/>
    <property type="match status" value="1"/>
</dbReference>
<dbReference type="Gene3D" id="3.30.1490.470">
    <property type="match status" value="1"/>
</dbReference>
<dbReference type="Gene3D" id="3.30.70.2100">
    <property type="match status" value="1"/>
</dbReference>
<dbReference type="Gene3D" id="6.10.140.1210">
    <property type="match status" value="1"/>
</dbReference>
<dbReference type="SUPFAM" id="SSF54373">
    <property type="entry name" value="FAD-linked reductases, C-terminal domain"/>
    <property type="match status" value="1"/>
</dbReference>
<accession>A0ABV5NAI6</accession>
<dbReference type="Gene3D" id="1.10.10.1790">
    <property type="match status" value="1"/>
</dbReference>
<feature type="compositionally biased region" description="Low complexity" evidence="1">
    <location>
        <begin position="7"/>
        <end position="36"/>
    </location>
</feature>
<dbReference type="InterPro" id="IPR036188">
    <property type="entry name" value="FAD/NAD-bd_sf"/>
</dbReference>
<feature type="region of interest" description="Disordered" evidence="1">
    <location>
        <begin position="1"/>
        <end position="52"/>
    </location>
</feature>
<dbReference type="Pfam" id="PF01593">
    <property type="entry name" value="Amino_oxidase"/>
    <property type="match status" value="2"/>
</dbReference>
<dbReference type="SUPFAM" id="SSF51905">
    <property type="entry name" value="FAD/NAD(P)-binding domain"/>
    <property type="match status" value="1"/>
</dbReference>
<evidence type="ECO:0000313" key="4">
    <source>
        <dbReference type="Proteomes" id="UP001589709"/>
    </source>
</evidence>
<evidence type="ECO:0000313" key="3">
    <source>
        <dbReference type="EMBL" id="MFB9467292.1"/>
    </source>
</evidence>
<feature type="domain" description="Amine oxidase" evidence="2">
    <location>
        <begin position="150"/>
        <end position="499"/>
    </location>
</feature>
<reference evidence="3 4" key="1">
    <citation type="submission" date="2024-09" db="EMBL/GenBank/DDBJ databases">
        <authorList>
            <person name="Sun Q."/>
            <person name="Mori K."/>
        </authorList>
    </citation>
    <scope>NUCLEOTIDE SEQUENCE [LARGE SCALE GENOMIC DNA]</scope>
    <source>
        <strain evidence="3 4">JCM 6917</strain>
    </source>
</reference>
<dbReference type="PANTHER" id="PTHR10742">
    <property type="entry name" value="FLAVIN MONOAMINE OXIDASE"/>
    <property type="match status" value="1"/>
</dbReference>
<comment type="caution">
    <text evidence="3">The sequence shown here is derived from an EMBL/GenBank/DDBJ whole genome shotgun (WGS) entry which is preliminary data.</text>
</comment>
<evidence type="ECO:0000259" key="2">
    <source>
        <dbReference type="Pfam" id="PF01593"/>
    </source>
</evidence>
<dbReference type="RefSeq" id="WP_381350514.1">
    <property type="nucleotide sequence ID" value="NZ_JBHMCY010000099.1"/>
</dbReference>
<name>A0ABV5NAI6_9ACTN</name>
<dbReference type="PROSITE" id="PS51318">
    <property type="entry name" value="TAT"/>
    <property type="match status" value="1"/>
</dbReference>
<dbReference type="Gene3D" id="3.30.160.490">
    <property type="match status" value="1"/>
</dbReference>
<dbReference type="InterPro" id="IPR002937">
    <property type="entry name" value="Amino_oxidase"/>
</dbReference>
<dbReference type="Gene3D" id="1.10.405.10">
    <property type="entry name" value="Guanine Nucleotide Dissociation Inhibitor, domain 1"/>
    <property type="match status" value="1"/>
</dbReference>
<dbReference type="EMBL" id="JBHMCY010000099">
    <property type="protein sequence ID" value="MFB9467292.1"/>
    <property type="molecule type" value="Genomic_DNA"/>
</dbReference>
<proteinExistence type="predicted"/>
<dbReference type="Gene3D" id="3.50.50.60">
    <property type="entry name" value="FAD/NAD(P)-binding domain"/>
    <property type="match status" value="1"/>
</dbReference>
<evidence type="ECO:0000256" key="1">
    <source>
        <dbReference type="SAM" id="MobiDB-lite"/>
    </source>
</evidence>
<dbReference type="InterPro" id="IPR050281">
    <property type="entry name" value="Flavin_monoamine_oxidase"/>
</dbReference>
<feature type="domain" description="Amine oxidase" evidence="2">
    <location>
        <begin position="544"/>
        <end position="705"/>
    </location>
</feature>
<sequence length="708" mass="76762">MDDHRTTTTPATTATTATTASATTPATATPSATTSPVLPVPHRPVSHRAVSRREFTAAAGTAATAAALGLTAAGPAAAAPAAGPHAPAAPCPPGSTADWDTCLAVARALLVVDEHDEPLVPAYRAILADGLPRARTKDAKEVLVVGAGPAGLVAAWLLKRAGHRVTLLEANGNRVGGRIKTFRTGGHENAAQPFADPRQYAEAGAMRIPGSHPLVMALIDRFGLEKRRFHLVDVDGGGRPVNRAWLHVNGVRVRRAEYARSPRKVNRSFGVPRAYWDTPSSAILRTALDPVRDEFSTAGPDGRRVDKPLPERVAGWARVIQRFGDWSMYRFLTEHAGFDERTVDLVGTLENLTSRLPLSFVHSFISQSLISPDTEFWELAGGTATLPDALLREVADVLRTDRRATHIECWDPDRPGDLAHVRPGGPHVWIDTVSEGRDGTVVREEFTGDLAIVTVPFSGLRQMQVRPLMSYGKRRAVAELHYDSATKVLLEFSRRWWEFVEDDWKRELDAVRPGLYEEYRQGRAPADGSLLGAHPSVPPGHITPGQRVHYAANRWATRDQPEAAGIIGGGSVSDNANRFLINPSHPVPGSAGGVVLASYSWADDASRWDSFDDDARYPHALRGVQQVYGRRVEVFYTGAGRTQSWLRDPYAYGEASVLLPGQHTELLAAIRAPEGPLHFAGDHTSVKPSWIEGALESAVRAALEVHRA</sequence>
<organism evidence="3 4">
    <name type="scientific">Streptomyces cinereospinus</name>
    <dbReference type="NCBI Taxonomy" id="285561"/>
    <lineage>
        <taxon>Bacteria</taxon>
        <taxon>Bacillati</taxon>
        <taxon>Actinomycetota</taxon>
        <taxon>Actinomycetes</taxon>
        <taxon>Kitasatosporales</taxon>
        <taxon>Streptomycetaceae</taxon>
        <taxon>Streptomyces</taxon>
    </lineage>
</organism>
<protein>
    <submittedName>
        <fullName evidence="3">Flavin monoamine oxidase family protein</fullName>
    </submittedName>
</protein>
<dbReference type="InterPro" id="IPR006311">
    <property type="entry name" value="TAT_signal"/>
</dbReference>
<keyword evidence="4" id="KW-1185">Reference proteome</keyword>
<dbReference type="Gene3D" id="1.10.10.1620">
    <property type="match status" value="1"/>
</dbReference>